<evidence type="ECO:0000313" key="7">
    <source>
        <dbReference type="EMBL" id="BDC98338.1"/>
    </source>
</evidence>
<reference evidence="7 8" key="1">
    <citation type="submission" date="2021-12" db="EMBL/GenBank/DDBJ databases">
        <title>Genome sequencing of bacteria with rrn-lacking chromosome and rrn-plasmid.</title>
        <authorList>
            <person name="Anda M."/>
            <person name="Iwasaki W."/>
        </authorList>
    </citation>
    <scope>NUCLEOTIDE SEQUENCE [LARGE SCALE GENOMIC DNA]</scope>
    <source>
        <strain evidence="7 8">NBRC 101262</strain>
    </source>
</reference>
<evidence type="ECO:0000259" key="6">
    <source>
        <dbReference type="Pfam" id="PF06803"/>
    </source>
</evidence>
<evidence type="ECO:0000256" key="5">
    <source>
        <dbReference type="SAM" id="Phobius"/>
    </source>
</evidence>
<dbReference type="Proteomes" id="UP001354989">
    <property type="component" value="Chromosome"/>
</dbReference>
<sequence length="146" mass="16886">MGKKSNNILNKAVNSGFFRYALQQAAHILADYKNSQSLIDDVKFHLTDKKGKINEIKQEVLLLVEMVAAYAKGEYRDIPWSSIVMIVAGLIYFVSPIDVIPDFFPVAGLVDDISVILWVYHSLRHEIERYKDWKRNQKTTILEREE</sequence>
<accession>A0ABN6L5I1</accession>
<evidence type="ECO:0000256" key="4">
    <source>
        <dbReference type="ARBA" id="ARBA00023136"/>
    </source>
</evidence>
<feature type="transmembrane region" description="Helical" evidence="5">
    <location>
        <begin position="78"/>
        <end position="97"/>
    </location>
</feature>
<comment type="subcellular location">
    <subcellularLocation>
        <location evidence="1">Endomembrane system</location>
        <topology evidence="1">Multi-pass membrane protein</topology>
    </subcellularLocation>
</comment>
<keyword evidence="2 5" id="KW-0812">Transmembrane</keyword>
<proteinExistence type="predicted"/>
<evidence type="ECO:0000256" key="1">
    <source>
        <dbReference type="ARBA" id="ARBA00004127"/>
    </source>
</evidence>
<protein>
    <recommendedName>
        <fullName evidence="6">DUF1232 domain-containing protein</fullName>
    </recommendedName>
</protein>
<evidence type="ECO:0000256" key="2">
    <source>
        <dbReference type="ARBA" id="ARBA00022692"/>
    </source>
</evidence>
<dbReference type="RefSeq" id="WP_332921147.1">
    <property type="nucleotide sequence ID" value="NZ_AP025292.1"/>
</dbReference>
<feature type="domain" description="DUF1232" evidence="6">
    <location>
        <begin position="83"/>
        <end position="118"/>
    </location>
</feature>
<keyword evidence="3 5" id="KW-1133">Transmembrane helix</keyword>
<gene>
    <name evidence="7" type="ORF">PEPS_06190</name>
</gene>
<dbReference type="Pfam" id="PF06803">
    <property type="entry name" value="DUF1232"/>
    <property type="match status" value="1"/>
</dbReference>
<keyword evidence="8" id="KW-1185">Reference proteome</keyword>
<keyword evidence="4 5" id="KW-0472">Membrane</keyword>
<organism evidence="7 8">
    <name type="scientific">Persicobacter psychrovividus</name>
    <dbReference type="NCBI Taxonomy" id="387638"/>
    <lineage>
        <taxon>Bacteria</taxon>
        <taxon>Pseudomonadati</taxon>
        <taxon>Bacteroidota</taxon>
        <taxon>Cytophagia</taxon>
        <taxon>Cytophagales</taxon>
        <taxon>Persicobacteraceae</taxon>
        <taxon>Persicobacter</taxon>
    </lineage>
</organism>
<dbReference type="InterPro" id="IPR010652">
    <property type="entry name" value="DUF1232"/>
</dbReference>
<dbReference type="EMBL" id="AP025292">
    <property type="protein sequence ID" value="BDC98338.1"/>
    <property type="molecule type" value="Genomic_DNA"/>
</dbReference>
<name>A0ABN6L5I1_9BACT</name>
<evidence type="ECO:0000256" key="3">
    <source>
        <dbReference type="ARBA" id="ARBA00022989"/>
    </source>
</evidence>
<evidence type="ECO:0000313" key="8">
    <source>
        <dbReference type="Proteomes" id="UP001354989"/>
    </source>
</evidence>